<comment type="subcellular location">
    <subcellularLocation>
        <location evidence="2">Cell membrane</location>
        <topology evidence="2">Lipid-anchor</topology>
        <topology evidence="2">GPI-anchor</topology>
    </subcellularLocation>
</comment>
<evidence type="ECO:0000256" key="7">
    <source>
        <dbReference type="ARBA" id="ARBA00022801"/>
    </source>
</evidence>
<dbReference type="EMBL" id="DF973713">
    <property type="protein sequence ID" value="GAU38381.1"/>
    <property type="molecule type" value="Genomic_DNA"/>
</dbReference>
<comment type="similarity">
    <text evidence="3 13">Belongs to the glycosyl hydrolase 17 family.</text>
</comment>
<dbReference type="AlphaFoldDB" id="A0A2Z6N3V5"/>
<dbReference type="Gene3D" id="3.20.20.80">
    <property type="entry name" value="Glycosidases"/>
    <property type="match status" value="1"/>
</dbReference>
<feature type="chain" id="PRO_5016381017" description="glucan endo-1,3-beta-D-glucosidase" evidence="15">
    <location>
        <begin position="26"/>
        <end position="352"/>
    </location>
</feature>
<keyword evidence="7 14" id="KW-0378">Hydrolase</keyword>
<keyword evidence="5" id="KW-0472">Membrane</keyword>
<evidence type="ECO:0000256" key="3">
    <source>
        <dbReference type="ARBA" id="ARBA00008773"/>
    </source>
</evidence>
<keyword evidence="5" id="KW-0449">Lipoprotein</keyword>
<protein>
    <recommendedName>
        <fullName evidence="4">glucan endo-1,3-beta-D-glucosidase</fullName>
        <ecNumber evidence="4">3.2.1.39</ecNumber>
    </recommendedName>
    <alternativeName>
        <fullName evidence="11">(1-&gt;3)-beta-glucan endohydrolase</fullName>
    </alternativeName>
    <alternativeName>
        <fullName evidence="12">Beta-1,3-endoglucanase</fullName>
    </alternativeName>
</protein>
<keyword evidence="5" id="KW-0336">GPI-anchor</keyword>
<evidence type="ECO:0000313" key="17">
    <source>
        <dbReference type="Proteomes" id="UP000242715"/>
    </source>
</evidence>
<dbReference type="Pfam" id="PF00332">
    <property type="entry name" value="Glyco_hydro_17"/>
    <property type="match status" value="1"/>
</dbReference>
<evidence type="ECO:0000256" key="15">
    <source>
        <dbReference type="SAM" id="SignalP"/>
    </source>
</evidence>
<evidence type="ECO:0000256" key="4">
    <source>
        <dbReference type="ARBA" id="ARBA00012780"/>
    </source>
</evidence>
<dbReference type="SUPFAM" id="SSF51445">
    <property type="entry name" value="(Trans)glycosidases"/>
    <property type="match status" value="1"/>
</dbReference>
<keyword evidence="10 14" id="KW-0326">Glycosidase</keyword>
<keyword evidence="5" id="KW-0325">Glycoprotein</keyword>
<evidence type="ECO:0000256" key="6">
    <source>
        <dbReference type="ARBA" id="ARBA00022729"/>
    </source>
</evidence>
<dbReference type="GO" id="GO:0042973">
    <property type="term" value="F:glucan endo-1,3-beta-D-glucosidase activity"/>
    <property type="evidence" value="ECO:0007669"/>
    <property type="project" value="UniProtKB-EC"/>
</dbReference>
<keyword evidence="6 15" id="KW-0732">Signal</keyword>
<keyword evidence="9" id="KW-1015">Disulfide bond</keyword>
<evidence type="ECO:0000256" key="14">
    <source>
        <dbReference type="RuleBase" id="RU004336"/>
    </source>
</evidence>
<dbReference type="OrthoDB" id="941679at2759"/>
<organism evidence="16 17">
    <name type="scientific">Trifolium subterraneum</name>
    <name type="common">Subterranean clover</name>
    <dbReference type="NCBI Taxonomy" id="3900"/>
    <lineage>
        <taxon>Eukaryota</taxon>
        <taxon>Viridiplantae</taxon>
        <taxon>Streptophyta</taxon>
        <taxon>Embryophyta</taxon>
        <taxon>Tracheophyta</taxon>
        <taxon>Spermatophyta</taxon>
        <taxon>Magnoliopsida</taxon>
        <taxon>eudicotyledons</taxon>
        <taxon>Gunneridae</taxon>
        <taxon>Pentapetalae</taxon>
        <taxon>rosids</taxon>
        <taxon>fabids</taxon>
        <taxon>Fabales</taxon>
        <taxon>Fabaceae</taxon>
        <taxon>Papilionoideae</taxon>
        <taxon>50 kb inversion clade</taxon>
        <taxon>NPAAA clade</taxon>
        <taxon>Hologalegina</taxon>
        <taxon>IRL clade</taxon>
        <taxon>Trifolieae</taxon>
        <taxon>Trifolium</taxon>
    </lineage>
</organism>
<evidence type="ECO:0000256" key="2">
    <source>
        <dbReference type="ARBA" id="ARBA00004609"/>
    </source>
</evidence>
<reference evidence="17" key="1">
    <citation type="journal article" date="2017" name="Front. Plant Sci.">
        <title>Climate Clever Clovers: New Paradigm to Reduce the Environmental Footprint of Ruminants by Breeding Low Methanogenic Forages Utilizing Haplotype Variation.</title>
        <authorList>
            <person name="Kaur P."/>
            <person name="Appels R."/>
            <person name="Bayer P.E."/>
            <person name="Keeble-Gagnere G."/>
            <person name="Wang J."/>
            <person name="Hirakawa H."/>
            <person name="Shirasawa K."/>
            <person name="Vercoe P."/>
            <person name="Stefanova K."/>
            <person name="Durmic Z."/>
            <person name="Nichols P."/>
            <person name="Revell C."/>
            <person name="Isobe S.N."/>
            <person name="Edwards D."/>
            <person name="Erskine W."/>
        </authorList>
    </citation>
    <scope>NUCLEOTIDE SEQUENCE [LARGE SCALE GENOMIC DNA]</scope>
    <source>
        <strain evidence="17">cv. Daliak</strain>
    </source>
</reference>
<dbReference type="GO" id="GO:0006952">
    <property type="term" value="P:defense response"/>
    <property type="evidence" value="ECO:0007669"/>
    <property type="project" value="UniProtKB-KW"/>
</dbReference>
<accession>A0A2Z6N3V5</accession>
<comment type="catalytic activity">
    <reaction evidence="1">
        <text>Hydrolysis of (1-&gt;3)-beta-D-glucosidic linkages in (1-&gt;3)-beta-D-glucans.</text>
        <dbReference type="EC" id="3.2.1.39"/>
    </reaction>
</comment>
<dbReference type="FunFam" id="3.20.20.80:FF:000002">
    <property type="entry name" value="Glucan endo-1,3-beta-glucosidase 3"/>
    <property type="match status" value="1"/>
</dbReference>
<gene>
    <name evidence="16" type="ORF">TSUD_147490</name>
</gene>
<dbReference type="PROSITE" id="PS00587">
    <property type="entry name" value="GLYCOSYL_HYDROL_F17"/>
    <property type="match status" value="1"/>
</dbReference>
<dbReference type="GO" id="GO:0005886">
    <property type="term" value="C:plasma membrane"/>
    <property type="evidence" value="ECO:0007669"/>
    <property type="project" value="UniProtKB-SubCell"/>
</dbReference>
<evidence type="ECO:0000256" key="5">
    <source>
        <dbReference type="ARBA" id="ARBA00022622"/>
    </source>
</evidence>
<evidence type="ECO:0000256" key="8">
    <source>
        <dbReference type="ARBA" id="ARBA00022821"/>
    </source>
</evidence>
<dbReference type="EC" id="3.2.1.39" evidence="4"/>
<evidence type="ECO:0000256" key="1">
    <source>
        <dbReference type="ARBA" id="ARBA00000382"/>
    </source>
</evidence>
<dbReference type="GO" id="GO:0098552">
    <property type="term" value="C:side of membrane"/>
    <property type="evidence" value="ECO:0007669"/>
    <property type="project" value="UniProtKB-KW"/>
</dbReference>
<dbReference type="Proteomes" id="UP000242715">
    <property type="component" value="Unassembled WGS sequence"/>
</dbReference>
<dbReference type="PANTHER" id="PTHR32227">
    <property type="entry name" value="GLUCAN ENDO-1,3-BETA-GLUCOSIDASE BG1-RELATED-RELATED"/>
    <property type="match status" value="1"/>
</dbReference>
<name>A0A2Z6N3V5_TRISU</name>
<dbReference type="InterPro" id="IPR017853">
    <property type="entry name" value="GH"/>
</dbReference>
<evidence type="ECO:0000256" key="10">
    <source>
        <dbReference type="ARBA" id="ARBA00023295"/>
    </source>
</evidence>
<evidence type="ECO:0000256" key="12">
    <source>
        <dbReference type="ARBA" id="ARBA00033417"/>
    </source>
</evidence>
<sequence length="352" mass="38822">MHRLLILSILFSCFLSFSLLADGSAIGVNYGRIANNLPSAFKVVKLLKSQGINRVKLFDTDPAVLLSLSGSGIKVTVNFPNEKLFFAAKKPSYALTWLNKNVVVYHPKTLIEAIAVGNEVFVDPHNTTKFLVPAMRNIHKALTIHNLHNTIKISSPIALSALGSSYPSSIGSFKPELIEPVIKPMLNFLRETSSYLMVNVYPFFAYESNADVISIDYALFRENPGNVDPGNGLKYFNIFDAQIDAVFAALNRLQYDDVRVVVSETGWPSKGDSDEVGASPQNAAAYNGNLVKKILNNGGTPLRPNANLTVYLFALFNENKKVGPTSERNFGMFYPDMKKVYDVPFTVAELRG</sequence>
<proteinExistence type="inferred from homology"/>
<evidence type="ECO:0000313" key="16">
    <source>
        <dbReference type="EMBL" id="GAU38381.1"/>
    </source>
</evidence>
<keyword evidence="17" id="KW-1185">Reference proteome</keyword>
<feature type="signal peptide" evidence="15">
    <location>
        <begin position="1"/>
        <end position="25"/>
    </location>
</feature>
<dbReference type="InterPro" id="IPR044965">
    <property type="entry name" value="Glyco_hydro_17_plant"/>
</dbReference>
<dbReference type="InterPro" id="IPR000490">
    <property type="entry name" value="Glyco_hydro_17"/>
</dbReference>
<evidence type="ECO:0000256" key="13">
    <source>
        <dbReference type="RuleBase" id="RU004335"/>
    </source>
</evidence>
<keyword evidence="8" id="KW-0611">Plant defense</keyword>
<evidence type="ECO:0000256" key="9">
    <source>
        <dbReference type="ARBA" id="ARBA00023157"/>
    </source>
</evidence>
<evidence type="ECO:0000256" key="11">
    <source>
        <dbReference type="ARBA" id="ARBA00033335"/>
    </source>
</evidence>
<dbReference type="GO" id="GO:0005975">
    <property type="term" value="P:carbohydrate metabolic process"/>
    <property type="evidence" value="ECO:0007669"/>
    <property type="project" value="InterPro"/>
</dbReference>